<organism evidence="5 6">
    <name type="scientific">Levilinea saccharolytica</name>
    <dbReference type="NCBI Taxonomy" id="229921"/>
    <lineage>
        <taxon>Bacteria</taxon>
        <taxon>Bacillati</taxon>
        <taxon>Chloroflexota</taxon>
        <taxon>Anaerolineae</taxon>
        <taxon>Anaerolineales</taxon>
        <taxon>Anaerolineaceae</taxon>
        <taxon>Levilinea</taxon>
    </lineage>
</organism>
<feature type="domain" description="Peptidase S9 prolyl oligopeptidase catalytic" evidence="4">
    <location>
        <begin position="419"/>
        <end position="622"/>
    </location>
</feature>
<dbReference type="InterPro" id="IPR001375">
    <property type="entry name" value="Peptidase_S9_cat"/>
</dbReference>
<dbReference type="PANTHER" id="PTHR42776:SF27">
    <property type="entry name" value="DIPEPTIDYL PEPTIDASE FAMILY MEMBER 6"/>
    <property type="match status" value="1"/>
</dbReference>
<sequence>MKNDRPQVNVTDERSGWPSLPRPDLKPPPGWSLGLVHSVNRIYNHSLSPDGKTVAFLWDRDGFTEVYSMPAAGGWPQRVSVGRPAYQYWWEETPRWSPDSQYLAFTVDGVVQVAARGALAKPVSDFTARAGSPVWMPDSFGLLMSVERDEMTQIVLGDRQGGWPRLAASGAGDYLEVRPSPDGKWAAAVFAPLADLNRWELRLVNLGGGHERRIEGQPGTRDASPRWSPDGGRIAFLSNRSGFYEVWTADSAGGPATCLTQAGKDLADLAWSPDGRWLAVTVNDNGAFHLGLVDAVSGGLHLLRERLGCHLHPQWGPKGDFLTFEYTDPLTPPDIYRMTLRAGAEGRLEAGTVRALTVSLPEAMEGLKRVMPEAVSYPSFDGLRIPALLFRPEKPNGAAILHPHGGPRDQYVYDWDPFVQYLVAKGYTYLAINYRGGSGYGREFELLNQDSWGIGDTQDCLYGARYLSGLTGVDAERIGIMGGSYGGYMTVCSLSRDPEHRFACGVCLYGDADIFSSWALCERGTRLYTEMQLGHPALNREVYRAGSPILQVNQVQKPVLILHGLEDEVVPPQASQEWVEALRAAGKTFEYKTYAGESHGFLKWEVLMDVGQRIERFLDWWLMPKP</sequence>
<evidence type="ECO:0000313" key="6">
    <source>
        <dbReference type="Proteomes" id="UP000050501"/>
    </source>
</evidence>
<feature type="compositionally biased region" description="Basic and acidic residues" evidence="3">
    <location>
        <begin position="1"/>
        <end position="15"/>
    </location>
</feature>
<dbReference type="InterPro" id="IPR011042">
    <property type="entry name" value="6-blade_b-propeller_TolB-like"/>
</dbReference>
<name>A0A0P6XS48_9CHLR</name>
<gene>
    <name evidence="5" type="ORF">ADN01_13965</name>
</gene>
<dbReference type="OrthoDB" id="108903at2"/>
<accession>A0A0P6XS48</accession>
<dbReference type="Pfam" id="PF00326">
    <property type="entry name" value="Peptidase_S9"/>
    <property type="match status" value="1"/>
</dbReference>
<reference evidence="5 6" key="1">
    <citation type="submission" date="2015-07" db="EMBL/GenBank/DDBJ databases">
        <title>Genome sequence of Levilinea saccharolytica DSM 16555.</title>
        <authorList>
            <person name="Hemp J."/>
            <person name="Ward L.M."/>
            <person name="Pace L.A."/>
            <person name="Fischer W.W."/>
        </authorList>
    </citation>
    <scope>NUCLEOTIDE SEQUENCE [LARGE SCALE GENOMIC DNA]</scope>
    <source>
        <strain evidence="5 6">KIBI-1</strain>
    </source>
</reference>
<keyword evidence="6" id="KW-1185">Reference proteome</keyword>
<evidence type="ECO:0000259" key="4">
    <source>
        <dbReference type="Pfam" id="PF00326"/>
    </source>
</evidence>
<keyword evidence="2" id="KW-0720">Serine protease</keyword>
<protein>
    <recommendedName>
        <fullName evidence="4">Peptidase S9 prolyl oligopeptidase catalytic domain-containing protein</fullName>
    </recommendedName>
</protein>
<dbReference type="SUPFAM" id="SSF53474">
    <property type="entry name" value="alpha/beta-Hydrolases"/>
    <property type="match status" value="1"/>
</dbReference>
<evidence type="ECO:0000256" key="1">
    <source>
        <dbReference type="ARBA" id="ARBA00022801"/>
    </source>
</evidence>
<comment type="caution">
    <text evidence="5">The sequence shown here is derived from an EMBL/GenBank/DDBJ whole genome shotgun (WGS) entry which is preliminary data.</text>
</comment>
<dbReference type="GO" id="GO:0006508">
    <property type="term" value="P:proteolysis"/>
    <property type="evidence" value="ECO:0007669"/>
    <property type="project" value="InterPro"/>
</dbReference>
<dbReference type="InterPro" id="IPR011659">
    <property type="entry name" value="WD40"/>
</dbReference>
<evidence type="ECO:0000313" key="5">
    <source>
        <dbReference type="EMBL" id="KPL79595.1"/>
    </source>
</evidence>
<dbReference type="Gene3D" id="3.40.50.1820">
    <property type="entry name" value="alpha/beta hydrolase"/>
    <property type="match status" value="1"/>
</dbReference>
<dbReference type="Proteomes" id="UP000050501">
    <property type="component" value="Unassembled WGS sequence"/>
</dbReference>
<proteinExistence type="predicted"/>
<dbReference type="Pfam" id="PF07676">
    <property type="entry name" value="PD40"/>
    <property type="match status" value="3"/>
</dbReference>
<dbReference type="EMBL" id="LGCM01000047">
    <property type="protein sequence ID" value="KPL79595.1"/>
    <property type="molecule type" value="Genomic_DNA"/>
</dbReference>
<dbReference type="AlphaFoldDB" id="A0A0P6XS48"/>
<dbReference type="InterPro" id="IPR029058">
    <property type="entry name" value="AB_hydrolase_fold"/>
</dbReference>
<dbReference type="Gene3D" id="2.120.10.30">
    <property type="entry name" value="TolB, C-terminal domain"/>
    <property type="match status" value="2"/>
</dbReference>
<dbReference type="SUPFAM" id="SSF82171">
    <property type="entry name" value="DPP6 N-terminal domain-like"/>
    <property type="match status" value="1"/>
</dbReference>
<dbReference type="PANTHER" id="PTHR42776">
    <property type="entry name" value="SERINE PEPTIDASE S9 FAMILY MEMBER"/>
    <property type="match status" value="1"/>
</dbReference>
<dbReference type="STRING" id="229921.ADN01_13965"/>
<dbReference type="GO" id="GO:0004252">
    <property type="term" value="F:serine-type endopeptidase activity"/>
    <property type="evidence" value="ECO:0007669"/>
    <property type="project" value="TreeGrafter"/>
</dbReference>
<evidence type="ECO:0000256" key="2">
    <source>
        <dbReference type="ARBA" id="ARBA00022825"/>
    </source>
</evidence>
<keyword evidence="2" id="KW-0645">Protease</keyword>
<evidence type="ECO:0000256" key="3">
    <source>
        <dbReference type="SAM" id="MobiDB-lite"/>
    </source>
</evidence>
<feature type="region of interest" description="Disordered" evidence="3">
    <location>
        <begin position="1"/>
        <end position="23"/>
    </location>
</feature>
<dbReference type="RefSeq" id="WP_062417820.1">
    <property type="nucleotide sequence ID" value="NZ_DF967974.1"/>
</dbReference>
<keyword evidence="1" id="KW-0378">Hydrolase</keyword>